<dbReference type="Pfam" id="PF00126">
    <property type="entry name" value="HTH_1"/>
    <property type="match status" value="1"/>
</dbReference>
<dbReference type="GO" id="GO:0003700">
    <property type="term" value="F:DNA-binding transcription factor activity"/>
    <property type="evidence" value="ECO:0007669"/>
    <property type="project" value="InterPro"/>
</dbReference>
<keyword evidence="3" id="KW-0238">DNA-binding</keyword>
<comment type="caution">
    <text evidence="6">The sequence shown here is derived from an EMBL/GenBank/DDBJ whole genome shotgun (WGS) entry which is preliminary data.</text>
</comment>
<dbReference type="FunFam" id="1.10.10.10:FF:000001">
    <property type="entry name" value="LysR family transcriptional regulator"/>
    <property type="match status" value="1"/>
</dbReference>
<evidence type="ECO:0000256" key="4">
    <source>
        <dbReference type="ARBA" id="ARBA00023163"/>
    </source>
</evidence>
<dbReference type="PANTHER" id="PTHR30126:SF40">
    <property type="entry name" value="HTH-TYPE TRANSCRIPTIONAL REGULATOR GLTR"/>
    <property type="match status" value="1"/>
</dbReference>
<evidence type="ECO:0000259" key="5">
    <source>
        <dbReference type="PROSITE" id="PS50931"/>
    </source>
</evidence>
<accession>A0A3E4GU75</accession>
<comment type="similarity">
    <text evidence="1">Belongs to the LysR transcriptional regulatory family.</text>
</comment>
<keyword evidence="2" id="KW-0805">Transcription regulation</keyword>
<evidence type="ECO:0000256" key="2">
    <source>
        <dbReference type="ARBA" id="ARBA00023015"/>
    </source>
</evidence>
<dbReference type="PANTHER" id="PTHR30126">
    <property type="entry name" value="HTH-TYPE TRANSCRIPTIONAL REGULATOR"/>
    <property type="match status" value="1"/>
</dbReference>
<dbReference type="GO" id="GO:0000976">
    <property type="term" value="F:transcription cis-regulatory region binding"/>
    <property type="evidence" value="ECO:0007669"/>
    <property type="project" value="TreeGrafter"/>
</dbReference>
<organism evidence="6 7">
    <name type="scientific">Coprococcus comes</name>
    <dbReference type="NCBI Taxonomy" id="410072"/>
    <lineage>
        <taxon>Bacteria</taxon>
        <taxon>Bacillati</taxon>
        <taxon>Bacillota</taxon>
        <taxon>Clostridia</taxon>
        <taxon>Lachnospirales</taxon>
        <taxon>Lachnospiraceae</taxon>
        <taxon>Coprococcus</taxon>
    </lineage>
</organism>
<evidence type="ECO:0000313" key="7">
    <source>
        <dbReference type="Proteomes" id="UP000260655"/>
    </source>
</evidence>
<dbReference type="Proteomes" id="UP000260655">
    <property type="component" value="Unassembled WGS sequence"/>
</dbReference>
<evidence type="ECO:0000256" key="1">
    <source>
        <dbReference type="ARBA" id="ARBA00009437"/>
    </source>
</evidence>
<evidence type="ECO:0000256" key="3">
    <source>
        <dbReference type="ARBA" id="ARBA00023125"/>
    </source>
</evidence>
<dbReference type="SUPFAM" id="SSF46785">
    <property type="entry name" value="Winged helix' DNA-binding domain"/>
    <property type="match status" value="1"/>
</dbReference>
<dbReference type="InterPro" id="IPR036388">
    <property type="entry name" value="WH-like_DNA-bd_sf"/>
</dbReference>
<dbReference type="Gene3D" id="1.10.10.10">
    <property type="entry name" value="Winged helix-like DNA-binding domain superfamily/Winged helix DNA-binding domain"/>
    <property type="match status" value="1"/>
</dbReference>
<sequence>MGKMNLTDLHYVVEIDKSGSISKAAKELYVAQPNLSKAIKHLEREFGISIFERSSKGVKATREGQKFLEYAKRIIYEIEEMKRDCSDLGKENLSFKITVPRASYISSAFAEFIGMQSKETAIKAEFQENSSMHAIENVLQNGYSMGIIRYLCENEPYFQSLLDLKGLDAELLAELPYMILTSADGDLAKRELKTREELEDGVEILHGDWKLPTGEYTELSENGESLHPHNKIYIFERGSQFDILREVKNSYMWVSPVPEKLRKNYNLVQKHAGFSGQMIRDVLIYKKGYQKKLYEREFIEHLKETIHEMM</sequence>
<protein>
    <submittedName>
        <fullName evidence="6">LysR family transcriptional regulator</fullName>
    </submittedName>
</protein>
<feature type="domain" description="HTH lysR-type" evidence="5">
    <location>
        <begin position="4"/>
        <end position="61"/>
    </location>
</feature>
<evidence type="ECO:0000313" key="6">
    <source>
        <dbReference type="EMBL" id="RGJ26499.1"/>
    </source>
</evidence>
<dbReference type="InterPro" id="IPR036390">
    <property type="entry name" value="WH_DNA-bd_sf"/>
</dbReference>
<dbReference type="PROSITE" id="PS50931">
    <property type="entry name" value="HTH_LYSR"/>
    <property type="match status" value="1"/>
</dbReference>
<name>A0A3E4GU75_9FIRM</name>
<dbReference type="AlphaFoldDB" id="A0A3E4GU75"/>
<dbReference type="SUPFAM" id="SSF53850">
    <property type="entry name" value="Periplasmic binding protein-like II"/>
    <property type="match status" value="1"/>
</dbReference>
<reference evidence="6 7" key="1">
    <citation type="submission" date="2018-08" db="EMBL/GenBank/DDBJ databases">
        <title>A genome reference for cultivated species of the human gut microbiota.</title>
        <authorList>
            <person name="Zou Y."/>
            <person name="Xue W."/>
            <person name="Luo G."/>
        </authorList>
    </citation>
    <scope>NUCLEOTIDE SEQUENCE [LARGE SCALE GENOMIC DNA]</scope>
    <source>
        <strain evidence="6 7">TM07-19</strain>
    </source>
</reference>
<proteinExistence type="inferred from homology"/>
<gene>
    <name evidence="6" type="ORF">DXD67_01685</name>
</gene>
<dbReference type="InterPro" id="IPR000847">
    <property type="entry name" value="LysR_HTH_N"/>
</dbReference>
<dbReference type="EMBL" id="QSOV01000001">
    <property type="protein sequence ID" value="RGJ26499.1"/>
    <property type="molecule type" value="Genomic_DNA"/>
</dbReference>
<keyword evidence="4" id="KW-0804">Transcription</keyword>
<dbReference type="PRINTS" id="PR00039">
    <property type="entry name" value="HTHLYSR"/>
</dbReference>